<gene>
    <name evidence="1" type="ORF">FN960_10750</name>
</gene>
<dbReference type="Proteomes" id="UP000318521">
    <property type="component" value="Unassembled WGS sequence"/>
</dbReference>
<evidence type="ECO:0000313" key="2">
    <source>
        <dbReference type="Proteomes" id="UP000318521"/>
    </source>
</evidence>
<accession>A0A553ZZF2</accession>
<organism evidence="1 2">
    <name type="scientific">Alkalicoccobacillus porphyridii</name>
    <dbReference type="NCBI Taxonomy" id="2597270"/>
    <lineage>
        <taxon>Bacteria</taxon>
        <taxon>Bacillati</taxon>
        <taxon>Bacillota</taxon>
        <taxon>Bacilli</taxon>
        <taxon>Bacillales</taxon>
        <taxon>Bacillaceae</taxon>
        <taxon>Alkalicoccobacillus</taxon>
    </lineage>
</organism>
<reference evidence="1 2" key="1">
    <citation type="submission" date="2019-07" db="EMBL/GenBank/DDBJ databases">
        <authorList>
            <person name="Park Y.J."/>
            <person name="Jeong S.E."/>
            <person name="Jung H.S."/>
        </authorList>
    </citation>
    <scope>NUCLEOTIDE SEQUENCE [LARGE SCALE GENOMIC DNA]</scope>
    <source>
        <strain evidence="2">P16(2019)</strain>
    </source>
</reference>
<protein>
    <submittedName>
        <fullName evidence="1">Uncharacterized protein</fullName>
    </submittedName>
</protein>
<dbReference type="RefSeq" id="WP_143848705.1">
    <property type="nucleotide sequence ID" value="NZ_VLXZ01000005.1"/>
</dbReference>
<dbReference type="EMBL" id="VLXZ01000005">
    <property type="protein sequence ID" value="TSB46812.1"/>
    <property type="molecule type" value="Genomic_DNA"/>
</dbReference>
<evidence type="ECO:0000313" key="1">
    <source>
        <dbReference type="EMBL" id="TSB46812.1"/>
    </source>
</evidence>
<proteinExistence type="predicted"/>
<sequence length="85" mass="9931">MQYNAEAYKYILIIHKGIVKNYSIPPHVQESLRAMVAFCKDSVDSAMHRKMVHVADIHSDVCKFRKVTKQNVVFLDKFSKEFIRS</sequence>
<comment type="caution">
    <text evidence="1">The sequence shown here is derived from an EMBL/GenBank/DDBJ whole genome shotgun (WGS) entry which is preliminary data.</text>
</comment>
<keyword evidence="2" id="KW-1185">Reference proteome</keyword>
<name>A0A553ZZF2_9BACI</name>
<dbReference type="AlphaFoldDB" id="A0A553ZZF2"/>